<evidence type="ECO:0000313" key="8">
    <source>
        <dbReference type="Proteomes" id="UP000011115"/>
    </source>
</evidence>
<keyword evidence="4" id="KW-0067">ATP-binding</keyword>
<keyword evidence="2" id="KW-0547">Nucleotide-binding</keyword>
<dbReference type="InterPro" id="IPR044567">
    <property type="entry name" value="CLSY/DRD1"/>
</dbReference>
<feature type="domain" description="SNF2 N-terminal" evidence="6">
    <location>
        <begin position="48"/>
        <end position="240"/>
    </location>
</feature>
<evidence type="ECO:0000256" key="4">
    <source>
        <dbReference type="ARBA" id="ARBA00022840"/>
    </source>
</evidence>
<dbReference type="Proteomes" id="UP000011115">
    <property type="component" value="Unassembled WGS sequence"/>
</dbReference>
<accession>M1DLN5</accession>
<organism evidence="7 8">
    <name type="scientific">Solanum tuberosum</name>
    <name type="common">Potato</name>
    <dbReference type="NCBI Taxonomy" id="4113"/>
    <lineage>
        <taxon>Eukaryota</taxon>
        <taxon>Viridiplantae</taxon>
        <taxon>Streptophyta</taxon>
        <taxon>Embryophyta</taxon>
        <taxon>Tracheophyta</taxon>
        <taxon>Spermatophyta</taxon>
        <taxon>Magnoliopsida</taxon>
        <taxon>eudicotyledons</taxon>
        <taxon>Gunneridae</taxon>
        <taxon>Pentapetalae</taxon>
        <taxon>asterids</taxon>
        <taxon>lamiids</taxon>
        <taxon>Solanales</taxon>
        <taxon>Solanaceae</taxon>
        <taxon>Solanoideae</taxon>
        <taxon>Solaneae</taxon>
        <taxon>Solanum</taxon>
    </lineage>
</organism>
<proteinExistence type="predicted"/>
<dbReference type="STRING" id="4113.M1DLN5"/>
<dbReference type="GO" id="GO:0005524">
    <property type="term" value="F:ATP binding"/>
    <property type="evidence" value="ECO:0007669"/>
    <property type="project" value="UniProtKB-KW"/>
</dbReference>
<dbReference type="PANTHER" id="PTHR45821">
    <property type="entry name" value="SNF2 DOMAIN-CONTAINING PROTEIN CLASSY 2-RELATED"/>
    <property type="match status" value="1"/>
</dbReference>
<dbReference type="HOGENOM" id="CLU_1135176_0_0_1"/>
<evidence type="ECO:0000313" key="7">
    <source>
        <dbReference type="EnsemblPlants" id="PGSC0003DMT400090992"/>
    </source>
</evidence>
<reference evidence="7" key="2">
    <citation type="submission" date="2015-06" db="UniProtKB">
        <authorList>
            <consortium name="EnsemblPlants"/>
        </authorList>
    </citation>
    <scope>IDENTIFICATION</scope>
    <source>
        <strain evidence="7">DM1-3 516 R44</strain>
    </source>
</reference>
<dbReference type="Gene3D" id="3.40.50.10810">
    <property type="entry name" value="Tandem AAA-ATPase domain"/>
    <property type="match status" value="1"/>
</dbReference>
<dbReference type="InParanoid" id="M1DLN5"/>
<dbReference type="GO" id="GO:0005634">
    <property type="term" value="C:nucleus"/>
    <property type="evidence" value="ECO:0007669"/>
    <property type="project" value="UniProtKB-SubCell"/>
</dbReference>
<protein>
    <submittedName>
        <fullName evidence="7">Chromatin remodeling complex subunit</fullName>
    </submittedName>
</protein>
<evidence type="ECO:0000256" key="3">
    <source>
        <dbReference type="ARBA" id="ARBA00022806"/>
    </source>
</evidence>
<keyword evidence="3" id="KW-0378">Hydrolase</keyword>
<dbReference type="InterPro" id="IPR027417">
    <property type="entry name" value="P-loop_NTPase"/>
</dbReference>
<name>M1DLN5_SOLTU</name>
<dbReference type="eggNOG" id="KOG0390">
    <property type="taxonomic scope" value="Eukaryota"/>
</dbReference>
<dbReference type="InterPro" id="IPR000330">
    <property type="entry name" value="SNF2_N"/>
</dbReference>
<keyword evidence="3" id="KW-0347">Helicase</keyword>
<evidence type="ECO:0000256" key="2">
    <source>
        <dbReference type="ARBA" id="ARBA00022741"/>
    </source>
</evidence>
<dbReference type="GO" id="GO:0080188">
    <property type="term" value="P:gene silencing by siRNA-directed DNA methylation"/>
    <property type="evidence" value="ECO:0007669"/>
    <property type="project" value="InterPro"/>
</dbReference>
<dbReference type="AlphaFoldDB" id="M1DLN5"/>
<evidence type="ECO:0000256" key="5">
    <source>
        <dbReference type="ARBA" id="ARBA00023242"/>
    </source>
</evidence>
<dbReference type="InterPro" id="IPR038718">
    <property type="entry name" value="SNF2-like_sf"/>
</dbReference>
<evidence type="ECO:0000256" key="1">
    <source>
        <dbReference type="ARBA" id="ARBA00004123"/>
    </source>
</evidence>
<dbReference type="Pfam" id="PF00176">
    <property type="entry name" value="SNF2-rel_dom"/>
    <property type="match status" value="1"/>
</dbReference>
<comment type="subcellular location">
    <subcellularLocation>
        <location evidence="1">Nucleus</location>
    </subcellularLocation>
</comment>
<dbReference type="SUPFAM" id="SSF52540">
    <property type="entry name" value="P-loop containing nucleoside triphosphate hydrolases"/>
    <property type="match status" value="1"/>
</dbReference>
<sequence length="245" mass="28416">MNPTHRSWVGPRAVLASRGSWLQLTFRDLDPRRPSTRREWTYGVVSPVIMAPSNLFLYWEAEFQKWAVDIPFHNLNNKDFSLKEDEDTVGVFHCLSPAMKTNPHLIRMVKLKSWTKSKSILGISYDLFRILTEEDGEGYDKETREILLKFPGLLVFEEGHNSWNEQSLVWKALRKVKIEKHILFSGTPFQNNIKDLYNTLCVVSPKFAADLEQKWGSLNSFTDKNARALEELRDIISPLVHKPTL</sequence>
<reference evidence="8" key="1">
    <citation type="journal article" date="2011" name="Nature">
        <title>Genome sequence and analysis of the tuber crop potato.</title>
        <authorList>
            <consortium name="The Potato Genome Sequencing Consortium"/>
        </authorList>
    </citation>
    <scope>NUCLEOTIDE SEQUENCE [LARGE SCALE GENOMIC DNA]</scope>
    <source>
        <strain evidence="8">cv. DM1-3 516 R44</strain>
    </source>
</reference>
<dbReference type="PANTHER" id="PTHR45821:SF24">
    <property type="entry name" value="HELICASE C-TERMINAL DOMAIN-CONTAINING PROTEIN"/>
    <property type="match status" value="1"/>
</dbReference>
<evidence type="ECO:0000259" key="6">
    <source>
        <dbReference type="Pfam" id="PF00176"/>
    </source>
</evidence>
<keyword evidence="8" id="KW-1185">Reference proteome</keyword>
<keyword evidence="5" id="KW-0539">Nucleus</keyword>
<dbReference type="EnsemblPlants" id="PGSC0003DMT400090992">
    <property type="protein sequence ID" value="PGSC0003DMT400090992"/>
    <property type="gene ID" value="PGSC0003DMG400040563"/>
</dbReference>
<dbReference type="GO" id="GO:0004386">
    <property type="term" value="F:helicase activity"/>
    <property type="evidence" value="ECO:0007669"/>
    <property type="project" value="UniProtKB-KW"/>
</dbReference>
<dbReference type="PaxDb" id="4113-PGSC0003DMT400090992"/>
<dbReference type="Gramene" id="PGSC0003DMT400090992">
    <property type="protein sequence ID" value="PGSC0003DMT400090992"/>
    <property type="gene ID" value="PGSC0003DMG400040563"/>
</dbReference>
<dbReference type="OMA" id="TRREWTY"/>